<keyword evidence="1" id="KW-0812">Transmembrane</keyword>
<dbReference type="OrthoDB" id="2352140at2759"/>
<keyword evidence="1" id="KW-1133">Transmembrane helix</keyword>
<dbReference type="HOGENOM" id="CLU_010229_1_0_1"/>
<keyword evidence="3" id="KW-1185">Reference proteome</keyword>
<evidence type="ECO:0000313" key="2">
    <source>
        <dbReference type="EMBL" id="EXX64202.1"/>
    </source>
</evidence>
<dbReference type="InterPro" id="IPR015943">
    <property type="entry name" value="WD40/YVTN_repeat-like_dom_sf"/>
</dbReference>
<evidence type="ECO:0000313" key="3">
    <source>
        <dbReference type="Proteomes" id="UP000022910"/>
    </source>
</evidence>
<feature type="transmembrane region" description="Helical" evidence="1">
    <location>
        <begin position="696"/>
        <end position="723"/>
    </location>
</feature>
<evidence type="ECO:0000256" key="1">
    <source>
        <dbReference type="SAM" id="Phobius"/>
    </source>
</evidence>
<protein>
    <submittedName>
        <fullName evidence="2">Uncharacterized protein</fullName>
    </submittedName>
</protein>
<comment type="caution">
    <text evidence="2">The sequence shown here is derived from an EMBL/GenBank/DDBJ whole genome shotgun (WGS) entry which is preliminary data.</text>
</comment>
<accession>A0A015J403</accession>
<dbReference type="STRING" id="1432141.A0A015J403"/>
<dbReference type="SUPFAM" id="SSF69322">
    <property type="entry name" value="Tricorn protease domain 2"/>
    <property type="match status" value="1"/>
</dbReference>
<dbReference type="Proteomes" id="UP000022910">
    <property type="component" value="Unassembled WGS sequence"/>
</dbReference>
<proteinExistence type="predicted"/>
<keyword evidence="1" id="KW-0472">Membrane</keyword>
<feature type="transmembrane region" description="Helical" evidence="1">
    <location>
        <begin position="819"/>
        <end position="841"/>
    </location>
</feature>
<gene>
    <name evidence="2" type="ORF">RirG_145040</name>
</gene>
<dbReference type="Gene3D" id="2.130.10.10">
    <property type="entry name" value="YVTN repeat-like/Quinoprotein amine dehydrogenase"/>
    <property type="match status" value="1"/>
</dbReference>
<dbReference type="EMBL" id="JEMT01023618">
    <property type="protein sequence ID" value="EXX64202.1"/>
    <property type="molecule type" value="Genomic_DNA"/>
</dbReference>
<feature type="transmembrane region" description="Helical" evidence="1">
    <location>
        <begin position="853"/>
        <end position="873"/>
    </location>
</feature>
<dbReference type="AlphaFoldDB" id="A0A015J403"/>
<sequence length="889" mass="106653">MSDATVEIEIDKININKIDINNNGIDINNDRIDNNINNNIINNKPHNGKPITEIETSPNGKYLVTYSEDDHSIVGWDVDKNQFKLEFSIKISDQVGHIRISDDKRLAYIYATKKLGESGKIKIYDMNNDQQIKLDCDFGDYYSYCTFNLKNELILYNNFNRDYVMRKIILIYSTRTKNNKWKCKKLCEIPEDIEFISISKYDKLYLFSNNSIYEWDLFTEKSIKIFGNDEEMKYSYYYNTSDIRISGNEKFICMRIENKITIYSNELEFSTTSVNVIQLRTLIIHPVLCPLLFHLLFPLFSNIPNNEFWDSIMKDCRELCFGHLKQHESPKEFLPNNIQSASNCAFGILDGDVLKINLEKMISNINSLFKYYDELNNNNNSDEIIDNWYEYYNNNYFNYFRVKYEIYEHLNIHLFNPYMDNIHTLFKKVLSDFEEKRKLILIQNLIKWEINNINYKEIELSVFIKINVSSEWDLICTRVENFNIRENIFLHGVKLLNFDDIVLITTIGVFIYHFSENNKSISLRYFYYMESYYRKDLLRYYEKIFSKHTLPLPNYDSFKISDEWVSYVKDNKEVLLTYGVELLTFAIKEYKLELVDDIYKKCIIRFKEDLRNNRMFLSIITSTMPLLYEYCPEYVLRYSLETIMIIDSPFYNIEPQNNNLHLHSFFRYPQIINLTRSILWLKYNIKMDKLKRNHNILFQMLFFIQILVILLLFPIYFATFYILSKYHFVNNIYASDAFSIYLKVVDILSKNIPRNRKTPSITFMIPYVKFVNYPRNYNWFWELIKPQPSPFVKTISGDIYKTWEGEALINFKWNTYGKYYHLLIWLGFITLLVCFNAAAKIPQSEYIEIRKKLLITSIILGFYYLNFEVRQFIYDPIKWFRDIGNILGK</sequence>
<name>A0A015J403_RHIIW</name>
<organism evidence="2 3">
    <name type="scientific">Rhizophagus irregularis (strain DAOM 197198w)</name>
    <name type="common">Glomus intraradices</name>
    <dbReference type="NCBI Taxonomy" id="1432141"/>
    <lineage>
        <taxon>Eukaryota</taxon>
        <taxon>Fungi</taxon>
        <taxon>Fungi incertae sedis</taxon>
        <taxon>Mucoromycota</taxon>
        <taxon>Glomeromycotina</taxon>
        <taxon>Glomeromycetes</taxon>
        <taxon>Glomerales</taxon>
        <taxon>Glomeraceae</taxon>
        <taxon>Rhizophagus</taxon>
    </lineage>
</organism>
<reference evidence="2 3" key="1">
    <citation type="submission" date="2014-02" db="EMBL/GenBank/DDBJ databases">
        <title>Single nucleus genome sequencing reveals high similarity among nuclei of an endomycorrhizal fungus.</title>
        <authorList>
            <person name="Lin K."/>
            <person name="Geurts R."/>
            <person name="Zhang Z."/>
            <person name="Limpens E."/>
            <person name="Saunders D.G."/>
            <person name="Mu D."/>
            <person name="Pang E."/>
            <person name="Cao H."/>
            <person name="Cha H."/>
            <person name="Lin T."/>
            <person name="Zhou Q."/>
            <person name="Shang Y."/>
            <person name="Li Y."/>
            <person name="Ivanov S."/>
            <person name="Sharma T."/>
            <person name="Velzen R.V."/>
            <person name="Ruijter N.D."/>
            <person name="Aanen D.K."/>
            <person name="Win J."/>
            <person name="Kamoun S."/>
            <person name="Bisseling T."/>
            <person name="Huang S."/>
        </authorList>
    </citation>
    <scope>NUCLEOTIDE SEQUENCE [LARGE SCALE GENOMIC DNA]</scope>
    <source>
        <strain evidence="3">DAOM197198w</strain>
    </source>
</reference>